<evidence type="ECO:0000256" key="2">
    <source>
        <dbReference type="ARBA" id="ARBA00022797"/>
    </source>
</evidence>
<keyword evidence="3 6" id="KW-0378">Hydrolase</keyword>
<feature type="active site" description="Proton donor" evidence="4">
    <location>
        <position position="303"/>
    </location>
</feature>
<comment type="caution">
    <text evidence="6">The sequence shown here is derived from an EMBL/GenBank/DDBJ whole genome shotgun (WGS) entry which is preliminary data.</text>
</comment>
<keyword evidence="7" id="KW-1185">Reference proteome</keyword>
<gene>
    <name evidence="6" type="ORF">BJ982_003974</name>
</gene>
<dbReference type="SUPFAM" id="SSF53474">
    <property type="entry name" value="alpha/beta-Hydrolases"/>
    <property type="match status" value="1"/>
</dbReference>
<dbReference type="Gene3D" id="3.40.50.1820">
    <property type="entry name" value="alpha/beta hydrolase"/>
    <property type="match status" value="1"/>
</dbReference>
<dbReference type="PANTHER" id="PTHR21661">
    <property type="entry name" value="EPOXIDE HYDROLASE 1-RELATED"/>
    <property type="match status" value="1"/>
</dbReference>
<evidence type="ECO:0000313" key="7">
    <source>
        <dbReference type="Proteomes" id="UP000542210"/>
    </source>
</evidence>
<evidence type="ECO:0000259" key="5">
    <source>
        <dbReference type="Pfam" id="PF06441"/>
    </source>
</evidence>
<dbReference type="RefSeq" id="WP_184882190.1">
    <property type="nucleotide sequence ID" value="NZ_BOOV01000033.1"/>
</dbReference>
<dbReference type="PIRSF" id="PIRSF001112">
    <property type="entry name" value="Epoxide_hydrolase"/>
    <property type="match status" value="1"/>
</dbReference>
<dbReference type="InterPro" id="IPR029058">
    <property type="entry name" value="AB_hydrolase_fold"/>
</dbReference>
<protein>
    <submittedName>
        <fullName evidence="6">Microsomal epoxide hydrolase</fullName>
        <ecNumber evidence="6">3.3.2.9</ecNumber>
    </submittedName>
</protein>
<dbReference type="InterPro" id="IPR000639">
    <property type="entry name" value="Epox_hydrolase-like"/>
</dbReference>
<name>A0A7W7GB51_9ACTN</name>
<dbReference type="Pfam" id="PF06441">
    <property type="entry name" value="EHN"/>
    <property type="match status" value="1"/>
</dbReference>
<feature type="active site" description="Nucleophile" evidence="4">
    <location>
        <position position="175"/>
    </location>
</feature>
<dbReference type="InterPro" id="IPR016292">
    <property type="entry name" value="Epoxide_hydrolase"/>
</dbReference>
<dbReference type="AlphaFoldDB" id="A0A7W7GB51"/>
<organism evidence="6 7">
    <name type="scientific">Sphaerisporangium siamense</name>
    <dbReference type="NCBI Taxonomy" id="795645"/>
    <lineage>
        <taxon>Bacteria</taxon>
        <taxon>Bacillati</taxon>
        <taxon>Actinomycetota</taxon>
        <taxon>Actinomycetes</taxon>
        <taxon>Streptosporangiales</taxon>
        <taxon>Streptosporangiaceae</taxon>
        <taxon>Sphaerisporangium</taxon>
    </lineage>
</organism>
<comment type="similarity">
    <text evidence="1">Belongs to the peptidase S33 family.</text>
</comment>
<proteinExistence type="inferred from homology"/>
<keyword evidence="2" id="KW-0058">Aromatic hydrocarbons catabolism</keyword>
<dbReference type="GO" id="GO:0097176">
    <property type="term" value="P:epoxide metabolic process"/>
    <property type="evidence" value="ECO:0007669"/>
    <property type="project" value="TreeGrafter"/>
</dbReference>
<reference evidence="6 7" key="1">
    <citation type="submission" date="2020-08" db="EMBL/GenBank/DDBJ databases">
        <title>Sequencing the genomes of 1000 actinobacteria strains.</title>
        <authorList>
            <person name="Klenk H.-P."/>
        </authorList>
    </citation>
    <scope>NUCLEOTIDE SEQUENCE [LARGE SCALE GENOMIC DNA]</scope>
    <source>
        <strain evidence="6 7">DSM 45784</strain>
    </source>
</reference>
<dbReference type="EC" id="3.3.2.9" evidence="6"/>
<dbReference type="Proteomes" id="UP000542210">
    <property type="component" value="Unassembled WGS sequence"/>
</dbReference>
<feature type="domain" description="Epoxide hydrolase N-terminal" evidence="5">
    <location>
        <begin position="1"/>
        <end position="106"/>
    </location>
</feature>
<evidence type="ECO:0000313" key="6">
    <source>
        <dbReference type="EMBL" id="MBB4702430.1"/>
    </source>
</evidence>
<evidence type="ECO:0000256" key="3">
    <source>
        <dbReference type="ARBA" id="ARBA00022801"/>
    </source>
</evidence>
<dbReference type="PRINTS" id="PR00412">
    <property type="entry name" value="EPOXHYDRLASE"/>
</dbReference>
<feature type="active site" description="Proton acceptor" evidence="4">
    <location>
        <position position="362"/>
    </location>
</feature>
<evidence type="ECO:0000256" key="4">
    <source>
        <dbReference type="PIRSR" id="PIRSR001112-1"/>
    </source>
</evidence>
<dbReference type="EMBL" id="JACHND010000001">
    <property type="protein sequence ID" value="MBB4702430.1"/>
    <property type="molecule type" value="Genomic_DNA"/>
</dbReference>
<dbReference type="GO" id="GO:0033961">
    <property type="term" value="F:cis-stilbene-oxide hydrolase activity"/>
    <property type="evidence" value="ECO:0007669"/>
    <property type="project" value="UniProtKB-EC"/>
</dbReference>
<accession>A0A7W7GB51</accession>
<dbReference type="InterPro" id="IPR010497">
    <property type="entry name" value="Epoxide_hydro_N"/>
</dbReference>
<evidence type="ECO:0000256" key="1">
    <source>
        <dbReference type="ARBA" id="ARBA00010088"/>
    </source>
</evidence>
<sequence length="390" mass="43341">MRPFKIEIPQADLDDLKRRIAGTRWPDELPGVGWERGVPVGYLKELAEYWRSGYDWRAAEEKLNRFPQYITEIDGADVHFLHVRSPEPGATPLIITHGWPGSFVEFIDVIGPLTDPRAHGGDPADAFHVVIPSIPGHGFSSPLTQTGWDVPRVARAWAELMSRLGYDRYIAQGGDWGKVISLQLGLVDPEHVAGVHINMLVTFPPSEAAIAELNAEDMTRLQHGGHFQQDGTGWQKIQSTRPQTLAYALTDSPVGQLAWITEKFYEWTASENSPEEAVDRDDLLTNVTLYWLTATAGSSAQFYRESSYGDAAFAQTWGGPWPLTMPAAVAVFPGDATRPIRSWGEKVIPSITRWTEFEKGGHFAAMEQPELLVGDVRAFARSLVREPARA</sequence>
<dbReference type="PANTHER" id="PTHR21661:SF35">
    <property type="entry name" value="EPOXIDE HYDROLASE"/>
    <property type="match status" value="1"/>
</dbReference>